<dbReference type="Pfam" id="PF13585">
    <property type="entry name" value="CHU_C"/>
    <property type="match status" value="1"/>
</dbReference>
<protein>
    <recommendedName>
        <fullName evidence="4">Gliding motility-associated C-terminal domain-containing protein</fullName>
    </recommendedName>
</protein>
<comment type="caution">
    <text evidence="2">The sequence shown here is derived from an EMBL/GenBank/DDBJ whole genome shotgun (WGS) entry which is preliminary data.</text>
</comment>
<gene>
    <name evidence="2" type="ORF">D0C36_11475</name>
</gene>
<dbReference type="RefSeq" id="WP_117391771.1">
    <property type="nucleotide sequence ID" value="NZ_QWDC01000002.1"/>
</dbReference>
<accession>A0A372NS05</accession>
<dbReference type="OrthoDB" id="1652165at2"/>
<keyword evidence="1" id="KW-0732">Signal</keyword>
<dbReference type="Gene3D" id="2.60.40.10">
    <property type="entry name" value="Immunoglobulins"/>
    <property type="match status" value="1"/>
</dbReference>
<dbReference type="InterPro" id="IPR013783">
    <property type="entry name" value="Ig-like_fold"/>
</dbReference>
<dbReference type="AlphaFoldDB" id="A0A372NS05"/>
<evidence type="ECO:0000313" key="2">
    <source>
        <dbReference type="EMBL" id="RFZ92060.1"/>
    </source>
</evidence>
<reference evidence="2 3" key="1">
    <citation type="submission" date="2018-08" db="EMBL/GenBank/DDBJ databases">
        <title>Mucilaginibacter sp. MYSH2.</title>
        <authorList>
            <person name="Seo T."/>
        </authorList>
    </citation>
    <scope>NUCLEOTIDE SEQUENCE [LARGE SCALE GENOMIC DNA]</scope>
    <source>
        <strain evidence="2 3">MYSH2</strain>
    </source>
</reference>
<keyword evidence="3" id="KW-1185">Reference proteome</keyword>
<feature type="signal peptide" evidence="1">
    <location>
        <begin position="1"/>
        <end position="21"/>
    </location>
</feature>
<evidence type="ECO:0008006" key="4">
    <source>
        <dbReference type="Google" id="ProtNLM"/>
    </source>
</evidence>
<evidence type="ECO:0000256" key="1">
    <source>
        <dbReference type="SAM" id="SignalP"/>
    </source>
</evidence>
<sequence>MQLNFRLLLFLCLLLCSKARAQTPTGSLGDPVVQEDFGSGGSPHYPTTSYLYIGGSCPASGYYALAKTEGGCHDTWHTLTKDHTGNDGYMMIIDASTEPGLFYSQETPPLLCSGTTYEFSAYVKNLVLPAYAGSHSKPDLTFKIETTDGVQIGQSINTGPIYETADPNYWQKVSTIVTIPPGIDAVVVKIFNNANGLVGNDLVLDDIAFRAYGPVVQANFDGATTVTTQQDLCVGSAATYDIKAVPDGATANTRYQWQRNFNDGAGWVDMPGEESVNLHIEFTNAQVGDYQYRLGTAEGDKISSMHCRVYSNTVDVKVSSYPNPPQLHDTPICEGDKLVLTAAGGANYKWTGPNLPAAGAFVNPLVVDNVTFADAGEYHVDVISAAGCITPQTVNVTVTERPVVTASAAETTICEGSGTSLASTAPGAIKFSWLPAAGLSDPNSPAPFASPAETTTYTLTATNANGCDNTAEVTITVNKIPVVSAGSNKAIFEGQSVVLDGSITGDITGFSWSPVTNMENAGSLTPKVTPTDDITYTLNATSATCGPVQKTVFVRVYKKVVVRNSFSPNSDGVNDLWNIEALFTYPESTTAVYDRNGKQVFFSRGYSTPWDGKLNGTNLPVGTYYYVIDLKNGTAPLKGWVLLMR</sequence>
<dbReference type="Proteomes" id="UP000264217">
    <property type="component" value="Unassembled WGS sequence"/>
</dbReference>
<name>A0A372NS05_9SPHI</name>
<feature type="chain" id="PRO_5016753801" description="Gliding motility-associated C-terminal domain-containing protein" evidence="1">
    <location>
        <begin position="22"/>
        <end position="645"/>
    </location>
</feature>
<dbReference type="Gene3D" id="2.60.120.260">
    <property type="entry name" value="Galactose-binding domain-like"/>
    <property type="match status" value="1"/>
</dbReference>
<dbReference type="InterPro" id="IPR026341">
    <property type="entry name" value="T9SS_type_B"/>
</dbReference>
<organism evidence="2 3">
    <name type="scientific">Mucilaginibacter conchicola</name>
    <dbReference type="NCBI Taxonomy" id="2303333"/>
    <lineage>
        <taxon>Bacteria</taxon>
        <taxon>Pseudomonadati</taxon>
        <taxon>Bacteroidota</taxon>
        <taxon>Sphingobacteriia</taxon>
        <taxon>Sphingobacteriales</taxon>
        <taxon>Sphingobacteriaceae</taxon>
        <taxon>Mucilaginibacter</taxon>
    </lineage>
</organism>
<dbReference type="NCBIfam" id="TIGR04131">
    <property type="entry name" value="Bac_Flav_CTERM"/>
    <property type="match status" value="1"/>
</dbReference>
<dbReference type="EMBL" id="QWDC01000002">
    <property type="protein sequence ID" value="RFZ92060.1"/>
    <property type="molecule type" value="Genomic_DNA"/>
</dbReference>
<evidence type="ECO:0000313" key="3">
    <source>
        <dbReference type="Proteomes" id="UP000264217"/>
    </source>
</evidence>
<proteinExistence type="predicted"/>